<keyword evidence="4" id="KW-0378">Hydrolase</keyword>
<dbReference type="FunFam" id="3.40.50.300:FF:001055">
    <property type="entry name" value="putative pre-mRNA-splicing factor ATP-dependent RNA helicase DHX32"/>
    <property type="match status" value="1"/>
</dbReference>
<keyword evidence="3" id="KW-1185">Reference proteome</keyword>
<gene>
    <name evidence="4" type="primary">LOC104964479</name>
</gene>
<dbReference type="PROSITE" id="PS51192">
    <property type="entry name" value="HELICASE_ATP_BIND_1"/>
    <property type="match status" value="1"/>
</dbReference>
<dbReference type="InterPro" id="IPR014001">
    <property type="entry name" value="Helicase_ATP-bd"/>
</dbReference>
<dbReference type="OrthoDB" id="10253254at2759"/>
<dbReference type="Pfam" id="PF21010">
    <property type="entry name" value="HA2_C"/>
    <property type="match status" value="1"/>
</dbReference>
<dbReference type="InterPro" id="IPR048333">
    <property type="entry name" value="HA2_WH"/>
</dbReference>
<dbReference type="SUPFAM" id="SSF52540">
    <property type="entry name" value="P-loop containing nucleoside triphosphate hydrolases"/>
    <property type="match status" value="1"/>
</dbReference>
<dbReference type="GO" id="GO:0045893">
    <property type="term" value="P:positive regulation of DNA-templated transcription"/>
    <property type="evidence" value="ECO:0007669"/>
    <property type="project" value="TreeGrafter"/>
</dbReference>
<organism evidence="3 4">
    <name type="scientific">Notothenia coriiceps</name>
    <name type="common">black rockcod</name>
    <dbReference type="NCBI Taxonomy" id="8208"/>
    <lineage>
        <taxon>Eukaryota</taxon>
        <taxon>Metazoa</taxon>
        <taxon>Chordata</taxon>
        <taxon>Craniata</taxon>
        <taxon>Vertebrata</taxon>
        <taxon>Euteleostomi</taxon>
        <taxon>Actinopterygii</taxon>
        <taxon>Neopterygii</taxon>
        <taxon>Teleostei</taxon>
        <taxon>Neoteleostei</taxon>
        <taxon>Acanthomorphata</taxon>
        <taxon>Eupercaria</taxon>
        <taxon>Perciformes</taxon>
        <taxon>Notothenioidei</taxon>
        <taxon>Nototheniidae</taxon>
        <taxon>Notothenia</taxon>
    </lineage>
</organism>
<dbReference type="KEGG" id="ncc:104964479"/>
<keyword evidence="4" id="KW-0347">Helicase</keyword>
<dbReference type="PANTHER" id="PTHR15000">
    <property type="entry name" value="ERYTHROID DIFFERENTIATION-RELATED FACTOR 1"/>
    <property type="match status" value="1"/>
</dbReference>
<dbReference type="Pfam" id="PF23788">
    <property type="entry name" value="EDRF1_N"/>
    <property type="match status" value="1"/>
</dbReference>
<dbReference type="PANTHER" id="PTHR15000:SF1">
    <property type="entry name" value="ERYTHROID DIFFERENTIATION-RELATED FACTOR 1"/>
    <property type="match status" value="1"/>
</dbReference>
<keyword evidence="4" id="KW-0067">ATP-binding</keyword>
<reference evidence="4" key="1">
    <citation type="submission" date="2025-08" db="UniProtKB">
        <authorList>
            <consortium name="RefSeq"/>
        </authorList>
    </citation>
    <scope>IDENTIFICATION</scope>
    <source>
        <tissue evidence="4">Muscle</tissue>
    </source>
</reference>
<dbReference type="Gene3D" id="1.20.120.1080">
    <property type="match status" value="1"/>
</dbReference>
<dbReference type="SMART" id="SM00847">
    <property type="entry name" value="HA2"/>
    <property type="match status" value="1"/>
</dbReference>
<protein>
    <submittedName>
        <fullName evidence="4">Pre-mRNA-splicing factor ATP-dependent RNA helicase DHX32</fullName>
    </submittedName>
</protein>
<accession>A0A6I9PUT2</accession>
<evidence type="ECO:0000259" key="2">
    <source>
        <dbReference type="PROSITE" id="PS51192"/>
    </source>
</evidence>
<dbReference type="Proteomes" id="UP000504611">
    <property type="component" value="Unplaced"/>
</dbReference>
<dbReference type="AlphaFoldDB" id="A0A6I9PUT2"/>
<dbReference type="InterPro" id="IPR056582">
    <property type="entry name" value="EDRF1_N"/>
</dbReference>
<evidence type="ECO:0000313" key="4">
    <source>
        <dbReference type="RefSeq" id="XP_010791580.1"/>
    </source>
</evidence>
<feature type="compositionally biased region" description="Acidic residues" evidence="1">
    <location>
        <begin position="828"/>
        <end position="846"/>
    </location>
</feature>
<dbReference type="RefSeq" id="XP_010791580.1">
    <property type="nucleotide sequence ID" value="XM_010793278.1"/>
</dbReference>
<dbReference type="GO" id="GO:0004386">
    <property type="term" value="F:helicase activity"/>
    <property type="evidence" value="ECO:0007669"/>
    <property type="project" value="UniProtKB-KW"/>
</dbReference>
<feature type="region of interest" description="Disordered" evidence="1">
    <location>
        <begin position="811"/>
        <end position="855"/>
    </location>
</feature>
<dbReference type="Gene3D" id="3.40.50.300">
    <property type="entry name" value="P-loop containing nucleotide triphosphate hydrolases"/>
    <property type="match status" value="2"/>
</dbReference>
<evidence type="ECO:0000313" key="3">
    <source>
        <dbReference type="Proteomes" id="UP000504611"/>
    </source>
</evidence>
<evidence type="ECO:0000256" key="1">
    <source>
        <dbReference type="SAM" id="MobiDB-lite"/>
    </source>
</evidence>
<dbReference type="GeneID" id="104964479"/>
<dbReference type="InterPro" id="IPR027417">
    <property type="entry name" value="P-loop_NTPase"/>
</dbReference>
<feature type="domain" description="Helicase ATP-binding" evidence="2">
    <location>
        <begin position="72"/>
        <end position="238"/>
    </location>
</feature>
<proteinExistence type="predicted"/>
<dbReference type="Pfam" id="PF04408">
    <property type="entry name" value="WHD_HA2"/>
    <property type="match status" value="1"/>
</dbReference>
<dbReference type="InterPro" id="IPR007502">
    <property type="entry name" value="Helicase-assoc_dom"/>
</dbReference>
<sequence length="1026" mass="114805">MEQDITGLTGEEYTERISPCCSDSETLSQRDTENDDILELNQFDGLPYSSRFYKLLRERKELPVWDAKCEFMDTLAKGRFVIVSGSAKTGRSSQIPQWCAEFCLSVQFQHGMVVCTQIHAQQAVDLALRVADEMDVNIGHEVGYSIPLEACSHNDSVLRYCTDDMLLREMMSDPLLERYGVIVVDQAHQRTVATDVLQGLLKDVALQRPELRVVLLTAVDPDPKQLVHFNGSAAPLIRLQSPGAGAGVHSSTGDGYFCSALRLVLEIHRSEEEGDVVVFLVTTQEIDLAHDILCHEGQSVPPELGDLLPVAVHPGRPGNLPLLEEGGAARTRRVFLTSSPNEDFFWAVGSINFVIDAGLEKRNVYNPRIRTNSVLIQPISTGQAESRKQLTGPKGKCFCLYPKDRQLPVQIRPRVVESDITSTVLFLKRMEIAGLSHCDFIDRPDPGGLMQALEELDYLAALDDDGNLSAMGIIMSEFPLEPQMAKTLLASCEFDCFSEVVIIAAMLTAPTCFIVPSADMKPEATQSHMKFQHPEGDHFTLINIYKAFKQSQQNPCCNEEKWCQDSFLSHAALLAADALCSELTDTLKRIELPTSLPAFGSRSNTFSIKRALLAGFFMQVRKHNFNKQTLQVDNNKPINILTGIDYWLDNLMCNVPELVMCFHVNGIVQKYEMIKTEDIPHLENSTFSTRVVKDIAQNILSFLKSNCTKEGHTYWLFKASGSDIVKLYDLTTLCEEAEEEKCQNPFTLPVAVLLYRVASNMMLKASQNRKHYGTIRTLLLNCVKLLDEERHPQIIASAHYMLSELFQLDEPPEEDGEESIRAGGSEDSYSDEDREEEEELTEDSDENVSYRSCCSPQDDSKAVAVIRSVVELSVPEKYKSTHQIRPSSVFPVSLDKEEKCRHVLSCVLKGLKAVDVTIKKESDLPAADPNTPIPLKYEDRNAIGACAAEQGLSLLLERAMAWQADQKLPTRSGMIPGSWQHRMKLQLFLKASKAYYVLSDAATKLQKYGRALRYIKLSLQCYGEVI</sequence>
<name>A0A6I9PUT2_9TELE</name>
<keyword evidence="4" id="KW-0547">Nucleotide-binding</keyword>